<evidence type="ECO:0000313" key="4">
    <source>
        <dbReference type="Proteomes" id="UP001165065"/>
    </source>
</evidence>
<dbReference type="SUPFAM" id="SSF52402">
    <property type="entry name" value="Adenine nucleotide alpha hydrolases-like"/>
    <property type="match status" value="1"/>
</dbReference>
<organism evidence="3 4">
    <name type="scientific">Triparma columacea</name>
    <dbReference type="NCBI Taxonomy" id="722753"/>
    <lineage>
        <taxon>Eukaryota</taxon>
        <taxon>Sar</taxon>
        <taxon>Stramenopiles</taxon>
        <taxon>Ochrophyta</taxon>
        <taxon>Bolidophyceae</taxon>
        <taxon>Parmales</taxon>
        <taxon>Triparmaceae</taxon>
        <taxon>Triparma</taxon>
    </lineage>
</organism>
<keyword evidence="4" id="KW-1185">Reference proteome</keyword>
<name>A0A9W7G0P6_9STRA</name>
<protein>
    <recommendedName>
        <fullName evidence="2">UspA domain-containing protein</fullName>
    </recommendedName>
</protein>
<dbReference type="InterPro" id="IPR006016">
    <property type="entry name" value="UspA"/>
</dbReference>
<reference evidence="4" key="1">
    <citation type="journal article" date="2023" name="Commun. Biol.">
        <title>Genome analysis of Parmales, the sister group of diatoms, reveals the evolutionary specialization of diatoms from phago-mixotrophs to photoautotrophs.</title>
        <authorList>
            <person name="Ban H."/>
            <person name="Sato S."/>
            <person name="Yoshikawa S."/>
            <person name="Yamada K."/>
            <person name="Nakamura Y."/>
            <person name="Ichinomiya M."/>
            <person name="Sato N."/>
            <person name="Blanc-Mathieu R."/>
            <person name="Endo H."/>
            <person name="Kuwata A."/>
            <person name="Ogata H."/>
        </authorList>
    </citation>
    <scope>NUCLEOTIDE SEQUENCE [LARGE SCALE GENOMIC DNA]</scope>
</reference>
<sequence>MGNSAAVDVKKSKMEIYRALKSEIVQIQLKLEQEGKKDSLSEEEFSQLAGEELASSLGVSEDLIRAITTSASPTKSSSHKSPSHFEAIKEPSPAVESSGLPAEAPPTAAPPAPEELVNLASPPRSITPAPLQSVDAERVMKLLRQATASRFHHFVVGGDGSEASGVAFDTALALRKAKGKFYVLHVEDTGKNEYLPGNMKWDAIREDAEVRLATKVPKEYFSMERIVKDPGESTRTKFVGRINEIETPMFVCLGWVGRKGPKSDPTVLGSVSNVCMRTCNHPVIICKSVPPPNTPLSYALCVAEEKRGLQALEAVLALAKPVDEVAVLYCYEDESARASLQGAFEATFEENGYDKDRVKFLPLLKEAGRPVHETISGHVNETGYTFCVTAPDPELVREDISVSEHIVKSCKSNMIFLKVQK</sequence>
<dbReference type="Proteomes" id="UP001165065">
    <property type="component" value="Unassembled WGS sequence"/>
</dbReference>
<gene>
    <name evidence="3" type="ORF">TrCOL_g1032</name>
</gene>
<dbReference type="Pfam" id="PF00582">
    <property type="entry name" value="Usp"/>
    <property type="match status" value="1"/>
</dbReference>
<evidence type="ECO:0000256" key="1">
    <source>
        <dbReference type="SAM" id="MobiDB-lite"/>
    </source>
</evidence>
<feature type="compositionally biased region" description="Pro residues" evidence="1">
    <location>
        <begin position="103"/>
        <end position="113"/>
    </location>
</feature>
<evidence type="ECO:0000259" key="2">
    <source>
        <dbReference type="Pfam" id="PF00582"/>
    </source>
</evidence>
<dbReference type="EMBL" id="BRYA01000630">
    <property type="protein sequence ID" value="GMI26439.1"/>
    <property type="molecule type" value="Genomic_DNA"/>
</dbReference>
<comment type="caution">
    <text evidence="3">The sequence shown here is derived from an EMBL/GenBank/DDBJ whole genome shotgun (WGS) entry which is preliminary data.</text>
</comment>
<dbReference type="AlphaFoldDB" id="A0A9W7G0P6"/>
<feature type="region of interest" description="Disordered" evidence="1">
    <location>
        <begin position="69"/>
        <end position="132"/>
    </location>
</feature>
<accession>A0A9W7G0P6</accession>
<proteinExistence type="predicted"/>
<feature type="domain" description="UspA" evidence="2">
    <location>
        <begin position="151"/>
        <end position="287"/>
    </location>
</feature>
<dbReference type="OrthoDB" id="843225at2759"/>
<evidence type="ECO:0000313" key="3">
    <source>
        <dbReference type="EMBL" id="GMI26439.1"/>
    </source>
</evidence>
<dbReference type="Gene3D" id="3.40.50.12370">
    <property type="match status" value="1"/>
</dbReference>